<organism evidence="2 3">
    <name type="scientific">Thermospira aquatica</name>
    <dbReference type="NCBI Taxonomy" id="2828656"/>
    <lineage>
        <taxon>Bacteria</taxon>
        <taxon>Pseudomonadati</taxon>
        <taxon>Spirochaetota</taxon>
        <taxon>Spirochaetia</taxon>
        <taxon>Brevinematales</taxon>
        <taxon>Thermospiraceae</taxon>
        <taxon>Thermospira</taxon>
    </lineage>
</organism>
<gene>
    <name evidence="2" type="ORF">KDW03_11810</name>
</gene>
<evidence type="ECO:0000313" key="3">
    <source>
        <dbReference type="Proteomes" id="UP001056539"/>
    </source>
</evidence>
<dbReference type="InterPro" id="IPR039315">
    <property type="entry name" value="CheW"/>
</dbReference>
<dbReference type="KEGG" id="taqu:KDW03_11810"/>
<evidence type="ECO:0000259" key="1">
    <source>
        <dbReference type="PROSITE" id="PS50851"/>
    </source>
</evidence>
<name>A0AAX3BCY1_9SPIR</name>
<sequence>MSYVKEVIQNILGKKEIKEDENLYYSFLVAREGSEYYAVSIEYLVEVSEANIQNMVNIPLVDEWILGLLNVRGNIIPVISLSKILNLSSSREGIKYAIIVEKNFPVAFGVEEIKDLYQVSSKALKPIFHLQENKVLNIISYEFDMEEKQVASVVDIEALYDSDFMK</sequence>
<dbReference type="SMART" id="SM00260">
    <property type="entry name" value="CheW"/>
    <property type="match status" value="1"/>
</dbReference>
<accession>A0AAX3BCY1</accession>
<dbReference type="EMBL" id="CP073355">
    <property type="protein sequence ID" value="URA10148.1"/>
    <property type="molecule type" value="Genomic_DNA"/>
</dbReference>
<dbReference type="PROSITE" id="PS50851">
    <property type="entry name" value="CHEW"/>
    <property type="match status" value="1"/>
</dbReference>
<dbReference type="CDD" id="cd00588">
    <property type="entry name" value="CheW_like"/>
    <property type="match status" value="1"/>
</dbReference>
<dbReference type="Pfam" id="PF01584">
    <property type="entry name" value="CheW"/>
    <property type="match status" value="1"/>
</dbReference>
<reference evidence="2" key="2">
    <citation type="submission" date="2022-06" db="EMBL/GenBank/DDBJ databases">
        <title>Thermospira aquatica gen. nov., sp. nov.</title>
        <authorList>
            <person name="Ben Ali Gam Z."/>
            <person name="Labat M."/>
        </authorList>
    </citation>
    <scope>NUCLEOTIDE SEQUENCE</scope>
    <source>
        <strain evidence="2">F1F22</strain>
    </source>
</reference>
<dbReference type="AlphaFoldDB" id="A0AAX3BCY1"/>
<dbReference type="GO" id="GO:0005829">
    <property type="term" value="C:cytosol"/>
    <property type="evidence" value="ECO:0007669"/>
    <property type="project" value="TreeGrafter"/>
</dbReference>
<dbReference type="InterPro" id="IPR002545">
    <property type="entry name" value="CheW-lke_dom"/>
</dbReference>
<dbReference type="SUPFAM" id="SSF50341">
    <property type="entry name" value="CheW-like"/>
    <property type="match status" value="1"/>
</dbReference>
<dbReference type="Gene3D" id="2.40.50.180">
    <property type="entry name" value="CheA-289, Domain 4"/>
    <property type="match status" value="1"/>
</dbReference>
<dbReference type="PANTHER" id="PTHR22617:SF23">
    <property type="entry name" value="CHEMOTAXIS PROTEIN CHEW"/>
    <property type="match status" value="1"/>
</dbReference>
<dbReference type="GO" id="GO:0007165">
    <property type="term" value="P:signal transduction"/>
    <property type="evidence" value="ECO:0007669"/>
    <property type="project" value="InterPro"/>
</dbReference>
<feature type="domain" description="CheW-like" evidence="1">
    <location>
        <begin position="24"/>
        <end position="165"/>
    </location>
</feature>
<protein>
    <submittedName>
        <fullName evidence="2">Chemotaxis protein CheW</fullName>
    </submittedName>
</protein>
<dbReference type="InterPro" id="IPR036061">
    <property type="entry name" value="CheW-like_dom_sf"/>
</dbReference>
<dbReference type="Gene3D" id="2.30.30.40">
    <property type="entry name" value="SH3 Domains"/>
    <property type="match status" value="1"/>
</dbReference>
<dbReference type="GO" id="GO:0006935">
    <property type="term" value="P:chemotaxis"/>
    <property type="evidence" value="ECO:0007669"/>
    <property type="project" value="InterPro"/>
</dbReference>
<proteinExistence type="predicted"/>
<evidence type="ECO:0000313" key="2">
    <source>
        <dbReference type="EMBL" id="URA10148.1"/>
    </source>
</evidence>
<dbReference type="Proteomes" id="UP001056539">
    <property type="component" value="Chromosome"/>
</dbReference>
<dbReference type="RefSeq" id="WP_271435279.1">
    <property type="nucleotide sequence ID" value="NZ_CP073355.1"/>
</dbReference>
<keyword evidence="3" id="KW-1185">Reference proteome</keyword>
<dbReference type="PANTHER" id="PTHR22617">
    <property type="entry name" value="CHEMOTAXIS SENSOR HISTIDINE KINASE-RELATED"/>
    <property type="match status" value="1"/>
</dbReference>
<reference evidence="2" key="1">
    <citation type="submission" date="2021-04" db="EMBL/GenBank/DDBJ databases">
        <authorList>
            <person name="Postec A."/>
        </authorList>
    </citation>
    <scope>NUCLEOTIDE SEQUENCE</scope>
    <source>
        <strain evidence="2">F1F22</strain>
    </source>
</reference>